<dbReference type="InterPro" id="IPR029044">
    <property type="entry name" value="Nucleotide-diphossugar_trans"/>
</dbReference>
<keyword evidence="17" id="KW-1185">Reference proteome</keyword>
<dbReference type="GO" id="GO:0051082">
    <property type="term" value="F:unfolded protein binding"/>
    <property type="evidence" value="ECO:0000318"/>
    <property type="project" value="GO_Central"/>
</dbReference>
<dbReference type="SUPFAM" id="SSF53448">
    <property type="entry name" value="Nucleotide-diphospho-sugar transferases"/>
    <property type="match status" value="1"/>
</dbReference>
<dbReference type="Pfam" id="PF18404">
    <property type="entry name" value="Glyco_transf_24"/>
    <property type="match status" value="1"/>
</dbReference>
<dbReference type="GO" id="GO:0018279">
    <property type="term" value="P:protein N-linked glycosylation via asparagine"/>
    <property type="evidence" value="ECO:0000318"/>
    <property type="project" value="GO_Central"/>
</dbReference>
<evidence type="ECO:0000313" key="16">
    <source>
        <dbReference type="EnsemblPlants" id="Pp3c3_14060V3.2"/>
    </source>
</evidence>
<evidence type="ECO:0008006" key="18">
    <source>
        <dbReference type="Google" id="ProtNLM"/>
    </source>
</evidence>
<keyword evidence="7" id="KW-0256">Endoplasmic reticulum</keyword>
<dbReference type="CDD" id="cd06432">
    <property type="entry name" value="GT8_HUGT1_C_like"/>
    <property type="match status" value="1"/>
</dbReference>
<comment type="cofactor">
    <cofactor evidence="1">
        <name>Ca(2+)</name>
        <dbReference type="ChEBI" id="CHEBI:29108"/>
    </cofactor>
</comment>
<dbReference type="Gene3D" id="3.90.550.10">
    <property type="entry name" value="Spore Coat Polysaccharide Biosynthesis Protein SpsA, Chain A"/>
    <property type="match status" value="1"/>
</dbReference>
<evidence type="ECO:0000256" key="8">
    <source>
        <dbReference type="ARBA" id="ARBA00023180"/>
    </source>
</evidence>
<evidence type="ECO:0000313" key="17">
    <source>
        <dbReference type="Proteomes" id="UP000006727"/>
    </source>
</evidence>
<name>A0A7I4DAT4_PHYPA</name>
<feature type="domain" description="UGGT thioredoxin-like" evidence="12">
    <location>
        <begin position="344"/>
        <end position="462"/>
    </location>
</feature>
<keyword evidence="6 10" id="KW-0732">Signal</keyword>
<dbReference type="Proteomes" id="UP000006727">
    <property type="component" value="Chromosome 3"/>
</dbReference>
<dbReference type="InterPro" id="IPR040497">
    <property type="entry name" value="Glyco_transf_24"/>
</dbReference>
<sequence>MGSLWLYSVAVVGLLLCTSSGAHALGLAKSVNVSVRAKWEGTSLLLEAGELLAKERNDLYWRFLEQWLESDESAKIHTDKECVQHIEERGSSILGAPLSPLFRLSLSLRSASPRLVLYRQLASESLAVYNSVKKVEEKIPNEVVSDRWSIGKPPTASEGRCCWIDTGSEIFYDESEVFNWLQFSTESSVEEKPQPEVFEFDHIYPGSEYGDFTAILYGALGTPCFARLHSLLADASKHGFVKYIVRPVLSSGCEKDAEVCTRSGHGGPVNLGGYGIELALKNMEYKAIDDSEVKKGDNGEETRTEDLSQDVRGFIFSKLLDRKPELTGELLTFRDHLLSSGVADSMNVWELKDLGYQTTQRIIKASEPLKLMQEINQNFPNLVSSLSRMQINDTIKEEIMSNQRLLPAGKNLMAINGAILNIETIDLFSLIELVQGELSLASNILSLKIPEKFIRKFLLLPEASEQGAMRLDYRSDKHVHYLNNIEEDSRYKRWRSNLNELLMPVFPGQMRYVRKNLYHAVYVIDPATPKGMMAVEAFTMLYENNYPMRFGVILLSGNVLEKIVANGEDIISVESDGVSKDKNSETDLSLLIIRLFLFVKEEYGDKELALKFLSNLHAAWAGNFDGDEDVPVQRSHVVEAIMGILRHDQKASEGLKEQATAILDRFDSGSDYREVALDSTLFVYKLGLSNVYPALLMNGQVYGSSQVVHAAAQAMNEELPRLQEGVYYGAINLRTDILEKFLSEEGQPRYNPQIVAVPKEDRKYVGLAYPIAQKDPVLTRLQYLHHPGTEDNVKPVTHWLALDLNKKSGVRLLQQALQYLSDGSKKGRVGILHNLKASNILEPSLLIRVVMVVANTPSRRAKVVPFLQKLLTIKEVTDVLPDAQTEAETMKVVLTLAEEMGLKASSLEKAISSASAHSVLEKIEEEARFLSRLCGLKAGVEAVITNGRVFIQEHGNYFVKEDFSLLDNVEYEKRVKQVEELVDKVEWKDIESDDLTSEFLSTAIMGVSSAMSARTKSSESVRFELLKAEHSAIVNHIEESPIHVDAVIDPLSAIGQKLSPILVLLQEWMKPSMRICFNPMSSLADLPLKNFYRFVLPAKDSYTTDGNLTTGPYALFSNMPPSRTLTMNLDVPEPWLVEPVIAVHDLDNIVLEKLGDIRTMHAVYELEALVLTGHCFEKESKEPPRGLQLLLGTKEQPHMVDTIVMANLGYWQLKAAPGVWTLELAPGRSTEIYTLGGKNEGTDEGPTSKRIIISDFRGLPVRLEVVKKKGMENEKILDVERDEDKKSKASYIEEKLVKSGKLVVKLAASVQEALFLRKKFEKNKFMKWASSWVGVGKGAKRIGSDGGKVIREGETINIFSVASGHLYERFLKIMMLSVMKNTNRPVKFWFIKNYLSPQFKGVIPHMAREYGFEYDLVTYKWPSWLHKQTEKQRIIWAYKILFLDVLFPLSLKKVIFVDADQIVRADMAELYDMDMDGKPLAYTPFCDNNKEMDGFRFWNQGFWKDHLRGKPYHISALYVVDLVKFRQSAAGDNLRVFYESLSKDPNSLSNLDQDLPNYAQHQVPIFSLPQQWLWCESWCGNATKSQAKTIDLCNNPMTKEPKLEGARRIVAEWPQLDQEARDFTARVQQVAPEMEPQPLSSVHVEEVLKFEEQDVARTKKDGSVSGSSVDKESAAEL</sequence>
<evidence type="ECO:0000256" key="1">
    <source>
        <dbReference type="ARBA" id="ARBA00001913"/>
    </source>
</evidence>
<dbReference type="GO" id="GO:0003980">
    <property type="term" value="F:UDP-glucose:glycoprotein glucosyltransferase activity"/>
    <property type="evidence" value="ECO:0000318"/>
    <property type="project" value="GO_Central"/>
</dbReference>
<proteinExistence type="inferred from homology"/>
<keyword evidence="5" id="KW-0808">Transferase</keyword>
<dbReference type="InterPro" id="IPR040525">
    <property type="entry name" value="UGGT_TRXL_4"/>
</dbReference>
<evidence type="ECO:0000256" key="5">
    <source>
        <dbReference type="ARBA" id="ARBA00022679"/>
    </source>
</evidence>
<evidence type="ECO:0000259" key="14">
    <source>
        <dbReference type="Pfam" id="PF18403"/>
    </source>
</evidence>
<comment type="pathway">
    <text evidence="3">Protein modification; protein glycosylation.</text>
</comment>
<feature type="chain" id="PRO_5029670323" description="UDP-glucose:glycoprotein glucosyltransferase" evidence="10">
    <location>
        <begin position="25"/>
        <end position="1677"/>
    </location>
</feature>
<dbReference type="Pfam" id="PF18401">
    <property type="entry name" value="Thioredoxin_13"/>
    <property type="match status" value="1"/>
</dbReference>
<dbReference type="InterPro" id="IPR040693">
    <property type="entry name" value="UGGT_TRXL_1"/>
</dbReference>
<feature type="domain" description="UGGT thioredoxin-like" evidence="11">
    <location>
        <begin position="42"/>
        <end position="255"/>
    </location>
</feature>
<dbReference type="FunCoup" id="A0A7I4DAT4">
    <property type="interactions" value="4610"/>
</dbReference>
<feature type="region of interest" description="Disordered" evidence="9">
    <location>
        <begin position="1655"/>
        <end position="1677"/>
    </location>
</feature>
<evidence type="ECO:0000256" key="3">
    <source>
        <dbReference type="ARBA" id="ARBA00004922"/>
    </source>
</evidence>
<dbReference type="FunFam" id="3.90.550.10:FF:000054">
    <property type="entry name" value="UDP-glucose:glycoprotein glucosyltransferase 1"/>
    <property type="match status" value="1"/>
</dbReference>
<protein>
    <recommendedName>
        <fullName evidence="18">UDP-glucose:glycoprotein glucosyltransferase</fullName>
    </recommendedName>
</protein>
<evidence type="ECO:0000256" key="4">
    <source>
        <dbReference type="ARBA" id="ARBA00006351"/>
    </source>
</evidence>
<reference evidence="16" key="3">
    <citation type="submission" date="2020-12" db="UniProtKB">
        <authorList>
            <consortium name="EnsemblPlants"/>
        </authorList>
    </citation>
    <scope>IDENTIFICATION</scope>
</reference>
<dbReference type="InterPro" id="IPR040694">
    <property type="entry name" value="UGGT_TRXL_2"/>
</dbReference>
<keyword evidence="8" id="KW-0325">Glycoprotein</keyword>
<evidence type="ECO:0000259" key="12">
    <source>
        <dbReference type="Pfam" id="PF18401"/>
    </source>
</evidence>
<dbReference type="Pfam" id="PF06427">
    <property type="entry name" value="UDP-g_GGTase"/>
    <property type="match status" value="1"/>
</dbReference>
<dbReference type="Gramene" id="Pp3c3_14060V3.2">
    <property type="protein sequence ID" value="Pp3c3_14060V3.2"/>
    <property type="gene ID" value="Pp3c3_14060"/>
</dbReference>
<dbReference type="Pfam" id="PF18403">
    <property type="entry name" value="Thioredoxin_15"/>
    <property type="match status" value="1"/>
</dbReference>
<feature type="domain" description="UGGT thioredoxin-like" evidence="13">
    <location>
        <begin position="472"/>
        <end position="754"/>
    </location>
</feature>
<dbReference type="EMBL" id="ABEU02000003">
    <property type="status" value="NOT_ANNOTATED_CDS"/>
    <property type="molecule type" value="Genomic_DNA"/>
</dbReference>
<dbReference type="GO" id="GO:0005788">
    <property type="term" value="C:endoplasmic reticulum lumen"/>
    <property type="evidence" value="ECO:0007669"/>
    <property type="project" value="UniProtKB-SubCell"/>
</dbReference>
<evidence type="ECO:0000256" key="6">
    <source>
        <dbReference type="ARBA" id="ARBA00022729"/>
    </source>
</evidence>
<dbReference type="UniPathway" id="UPA00378"/>
<gene>
    <name evidence="16" type="primary">LOC112280605</name>
</gene>
<evidence type="ECO:0000256" key="10">
    <source>
        <dbReference type="SAM" id="SignalP"/>
    </source>
</evidence>
<dbReference type="InterPro" id="IPR040692">
    <property type="entry name" value="UGGT_TRXL_3"/>
</dbReference>
<dbReference type="RefSeq" id="XP_024372022.1">
    <property type="nucleotide sequence ID" value="XM_024516254.2"/>
</dbReference>
<dbReference type="KEGG" id="ppp:112280605"/>
<dbReference type="Pfam" id="PF18400">
    <property type="entry name" value="Thioredoxin_12"/>
    <property type="match status" value="1"/>
</dbReference>
<dbReference type="GO" id="GO:0005783">
    <property type="term" value="C:endoplasmic reticulum"/>
    <property type="evidence" value="ECO:0000318"/>
    <property type="project" value="GO_Central"/>
</dbReference>
<accession>A0A7I4DAT4</accession>
<dbReference type="PANTHER" id="PTHR11226:SF0">
    <property type="entry name" value="UDP-GLUCOSE:GLYCOPROTEIN GLUCOSYLTRANSFERASE"/>
    <property type="match status" value="1"/>
</dbReference>
<dbReference type="OrthoDB" id="27683at2759"/>
<feature type="signal peptide" evidence="10">
    <location>
        <begin position="1"/>
        <end position="24"/>
    </location>
</feature>
<reference evidence="16 17" key="1">
    <citation type="journal article" date="2008" name="Science">
        <title>The Physcomitrella genome reveals evolutionary insights into the conquest of land by plants.</title>
        <authorList>
            <person name="Rensing S."/>
            <person name="Lang D."/>
            <person name="Zimmer A."/>
            <person name="Terry A."/>
            <person name="Salamov A."/>
            <person name="Shapiro H."/>
            <person name="Nishiyama T."/>
            <person name="Perroud P.-F."/>
            <person name="Lindquist E."/>
            <person name="Kamisugi Y."/>
            <person name="Tanahashi T."/>
            <person name="Sakakibara K."/>
            <person name="Fujita T."/>
            <person name="Oishi K."/>
            <person name="Shin-I T."/>
            <person name="Kuroki Y."/>
            <person name="Toyoda A."/>
            <person name="Suzuki Y."/>
            <person name="Hashimoto A."/>
            <person name="Yamaguchi K."/>
            <person name="Sugano A."/>
            <person name="Kohara Y."/>
            <person name="Fujiyama A."/>
            <person name="Anterola A."/>
            <person name="Aoki S."/>
            <person name="Ashton N."/>
            <person name="Barbazuk W.B."/>
            <person name="Barker E."/>
            <person name="Bennetzen J."/>
            <person name="Bezanilla M."/>
            <person name="Blankenship R."/>
            <person name="Cho S.H."/>
            <person name="Dutcher S."/>
            <person name="Estelle M."/>
            <person name="Fawcett J.A."/>
            <person name="Gundlach H."/>
            <person name="Hanada K."/>
            <person name="Heyl A."/>
            <person name="Hicks K.A."/>
            <person name="Hugh J."/>
            <person name="Lohr M."/>
            <person name="Mayer K."/>
            <person name="Melkozernov A."/>
            <person name="Murata T."/>
            <person name="Nelson D."/>
            <person name="Pils B."/>
            <person name="Prigge M."/>
            <person name="Reiss B."/>
            <person name="Renner T."/>
            <person name="Rombauts S."/>
            <person name="Rushton P."/>
            <person name="Sanderfoot A."/>
            <person name="Schween G."/>
            <person name="Shiu S.-H."/>
            <person name="Stueber K."/>
            <person name="Theodoulou F.L."/>
            <person name="Tu H."/>
            <person name="Van de Peer Y."/>
            <person name="Verrier P.J."/>
            <person name="Waters E."/>
            <person name="Wood A."/>
            <person name="Yang L."/>
            <person name="Cove D."/>
            <person name="Cuming A."/>
            <person name="Hasebe M."/>
            <person name="Lucas S."/>
            <person name="Mishler D.B."/>
            <person name="Reski R."/>
            <person name="Grigoriev I."/>
            <person name="Quatrano R.S."/>
            <person name="Boore J.L."/>
        </authorList>
    </citation>
    <scope>NUCLEOTIDE SEQUENCE [LARGE SCALE GENOMIC DNA]</scope>
    <source>
        <strain evidence="16 17">cv. Gransden 2004</strain>
    </source>
</reference>
<feature type="domain" description="Glucosyltransferase 24 catalytic" evidence="15">
    <location>
        <begin position="1356"/>
        <end position="1622"/>
    </location>
</feature>
<evidence type="ECO:0000256" key="9">
    <source>
        <dbReference type="SAM" id="MobiDB-lite"/>
    </source>
</evidence>
<dbReference type="InterPro" id="IPR009448">
    <property type="entry name" value="UDP-g_GGtrans"/>
</dbReference>
<dbReference type="InParanoid" id="A0A7I4DAT4"/>
<evidence type="ECO:0000259" key="11">
    <source>
        <dbReference type="Pfam" id="PF18400"/>
    </source>
</evidence>
<organism evidence="16 17">
    <name type="scientific">Physcomitrium patens</name>
    <name type="common">Spreading-leaved earth moss</name>
    <name type="synonym">Physcomitrella patens</name>
    <dbReference type="NCBI Taxonomy" id="3218"/>
    <lineage>
        <taxon>Eukaryota</taxon>
        <taxon>Viridiplantae</taxon>
        <taxon>Streptophyta</taxon>
        <taxon>Embryophyta</taxon>
        <taxon>Bryophyta</taxon>
        <taxon>Bryophytina</taxon>
        <taxon>Bryopsida</taxon>
        <taxon>Funariidae</taxon>
        <taxon>Funariales</taxon>
        <taxon>Funariaceae</taxon>
        <taxon>Physcomitrium</taxon>
    </lineage>
</organism>
<feature type="domain" description="UDP-glucose:glycoprotein glucosyltransferase thioredoxin-like" evidence="14">
    <location>
        <begin position="776"/>
        <end position="1012"/>
    </location>
</feature>
<dbReference type="Pfam" id="PF18402">
    <property type="entry name" value="Thioredoxin_14"/>
    <property type="match status" value="1"/>
</dbReference>
<evidence type="ECO:0000259" key="13">
    <source>
        <dbReference type="Pfam" id="PF18402"/>
    </source>
</evidence>
<comment type="subcellular location">
    <subcellularLocation>
        <location evidence="2">Endoplasmic reticulum lumen</location>
    </subcellularLocation>
</comment>
<comment type="similarity">
    <text evidence="4">Belongs to the glycosyltransferase 8 family.</text>
</comment>
<evidence type="ECO:0000259" key="15">
    <source>
        <dbReference type="Pfam" id="PF18404"/>
    </source>
</evidence>
<dbReference type="PANTHER" id="PTHR11226">
    <property type="entry name" value="UDP-GLUCOSE GLYCOPROTEIN:GLUCOSYLTRANSFERASE"/>
    <property type="match status" value="1"/>
</dbReference>
<evidence type="ECO:0000256" key="7">
    <source>
        <dbReference type="ARBA" id="ARBA00022824"/>
    </source>
</evidence>
<evidence type="ECO:0000256" key="2">
    <source>
        <dbReference type="ARBA" id="ARBA00004319"/>
    </source>
</evidence>
<dbReference type="EnsemblPlants" id="Pp3c3_14060V3.2">
    <property type="protein sequence ID" value="Pp3c3_14060V3.2"/>
    <property type="gene ID" value="Pp3c3_14060"/>
</dbReference>
<dbReference type="GeneID" id="112280605"/>
<reference evidence="16 17" key="2">
    <citation type="journal article" date="2018" name="Plant J.">
        <title>The Physcomitrella patens chromosome-scale assembly reveals moss genome structure and evolution.</title>
        <authorList>
            <person name="Lang D."/>
            <person name="Ullrich K.K."/>
            <person name="Murat F."/>
            <person name="Fuchs J."/>
            <person name="Jenkins J."/>
            <person name="Haas F.B."/>
            <person name="Piednoel M."/>
            <person name="Gundlach H."/>
            <person name="Van Bel M."/>
            <person name="Meyberg R."/>
            <person name="Vives C."/>
            <person name="Morata J."/>
            <person name="Symeonidi A."/>
            <person name="Hiss M."/>
            <person name="Muchero W."/>
            <person name="Kamisugi Y."/>
            <person name="Saleh O."/>
            <person name="Blanc G."/>
            <person name="Decker E.L."/>
            <person name="van Gessel N."/>
            <person name="Grimwood J."/>
            <person name="Hayes R.D."/>
            <person name="Graham S.W."/>
            <person name="Gunter L.E."/>
            <person name="McDaniel S.F."/>
            <person name="Hoernstein S.N.W."/>
            <person name="Larsson A."/>
            <person name="Li F.W."/>
            <person name="Perroud P.F."/>
            <person name="Phillips J."/>
            <person name="Ranjan P."/>
            <person name="Rokshar D.S."/>
            <person name="Rothfels C.J."/>
            <person name="Schneider L."/>
            <person name="Shu S."/>
            <person name="Stevenson D.W."/>
            <person name="Thummler F."/>
            <person name="Tillich M."/>
            <person name="Villarreal Aguilar J.C."/>
            <person name="Widiez T."/>
            <person name="Wong G.K."/>
            <person name="Wymore A."/>
            <person name="Zhang Y."/>
            <person name="Zimmer A.D."/>
            <person name="Quatrano R.S."/>
            <person name="Mayer K.F.X."/>
            <person name="Goodstein D."/>
            <person name="Casacuberta J.M."/>
            <person name="Vandepoele K."/>
            <person name="Reski R."/>
            <person name="Cuming A.C."/>
            <person name="Tuskan G.A."/>
            <person name="Maumus F."/>
            <person name="Salse J."/>
            <person name="Schmutz J."/>
            <person name="Rensing S.A."/>
        </authorList>
    </citation>
    <scope>NUCLEOTIDE SEQUENCE [LARGE SCALE GENOMIC DNA]</scope>
    <source>
        <strain evidence="16 17">cv. Gransden 2004</strain>
    </source>
</reference>